<sequence>MKKEYLFIVLVVFIALAGFVVLNRNKSSVDSNVSTIGTQPSAGVVNKNSEENTVVYTNSGFVPNSLTVTTGIKVTFIDQSDNTMWVGSDPHPVHTDYSAFDQLKTGDSYSFTFTETGNYNYHNHMFPTHTGVVIVE</sequence>
<organism evidence="1 2">
    <name type="scientific">Candidatus Roizmanbacteria bacterium RIFCSPHIGHO2_02_FULL_39_9</name>
    <dbReference type="NCBI Taxonomy" id="1802040"/>
    <lineage>
        <taxon>Bacteria</taxon>
        <taxon>Candidatus Roizmaniibacteriota</taxon>
    </lineage>
</organism>
<gene>
    <name evidence="1" type="ORF">A3C28_02385</name>
</gene>
<dbReference type="Gene3D" id="2.60.40.420">
    <property type="entry name" value="Cupredoxins - blue copper proteins"/>
    <property type="match status" value="1"/>
</dbReference>
<protein>
    <submittedName>
        <fullName evidence="1">Uncharacterized protein</fullName>
    </submittedName>
</protein>
<evidence type="ECO:0000313" key="2">
    <source>
        <dbReference type="Proteomes" id="UP000178597"/>
    </source>
</evidence>
<proteinExistence type="predicted"/>
<dbReference type="PANTHER" id="PTHR36507">
    <property type="entry name" value="BLL1555 PROTEIN"/>
    <property type="match status" value="1"/>
</dbReference>
<evidence type="ECO:0000313" key="1">
    <source>
        <dbReference type="EMBL" id="OGK27715.1"/>
    </source>
</evidence>
<reference evidence="1 2" key="1">
    <citation type="journal article" date="2016" name="Nat. Commun.">
        <title>Thousands of microbial genomes shed light on interconnected biogeochemical processes in an aquifer system.</title>
        <authorList>
            <person name="Anantharaman K."/>
            <person name="Brown C.T."/>
            <person name="Hug L.A."/>
            <person name="Sharon I."/>
            <person name="Castelle C.J."/>
            <person name="Probst A.J."/>
            <person name="Thomas B.C."/>
            <person name="Singh A."/>
            <person name="Wilkins M.J."/>
            <person name="Karaoz U."/>
            <person name="Brodie E.L."/>
            <person name="Williams K.H."/>
            <person name="Hubbard S.S."/>
            <person name="Banfield J.F."/>
        </authorList>
    </citation>
    <scope>NUCLEOTIDE SEQUENCE [LARGE SCALE GENOMIC DNA]</scope>
</reference>
<dbReference type="InterPro" id="IPR052721">
    <property type="entry name" value="ET_Amicyanin"/>
</dbReference>
<dbReference type="Proteomes" id="UP000178597">
    <property type="component" value="Unassembled WGS sequence"/>
</dbReference>
<dbReference type="EMBL" id="MFZP01000023">
    <property type="protein sequence ID" value="OGK27715.1"/>
    <property type="molecule type" value="Genomic_DNA"/>
</dbReference>
<dbReference type="STRING" id="1802040.A3C28_02385"/>
<comment type="caution">
    <text evidence="1">The sequence shown here is derived from an EMBL/GenBank/DDBJ whole genome shotgun (WGS) entry which is preliminary data.</text>
</comment>
<accession>A0A1F7H9F1</accession>
<dbReference type="InterPro" id="IPR008972">
    <property type="entry name" value="Cupredoxin"/>
</dbReference>
<dbReference type="PANTHER" id="PTHR36507:SF1">
    <property type="entry name" value="BLL1555 PROTEIN"/>
    <property type="match status" value="1"/>
</dbReference>
<name>A0A1F7H9F1_9BACT</name>
<dbReference type="AlphaFoldDB" id="A0A1F7H9F1"/>
<dbReference type="SUPFAM" id="SSF49503">
    <property type="entry name" value="Cupredoxins"/>
    <property type="match status" value="1"/>
</dbReference>